<proteinExistence type="predicted"/>
<protein>
    <recommendedName>
        <fullName evidence="4">RHS repeat-associated core domain-containing protein</fullName>
    </recommendedName>
</protein>
<dbReference type="Proteomes" id="UP001597375">
    <property type="component" value="Unassembled WGS sequence"/>
</dbReference>
<evidence type="ECO:0008006" key="4">
    <source>
        <dbReference type="Google" id="ProtNLM"/>
    </source>
</evidence>
<reference evidence="3" key="1">
    <citation type="journal article" date="2019" name="Int. J. Syst. Evol. Microbiol.">
        <title>The Global Catalogue of Microorganisms (GCM) 10K type strain sequencing project: providing services to taxonomists for standard genome sequencing and annotation.</title>
        <authorList>
            <consortium name="The Broad Institute Genomics Platform"/>
            <consortium name="The Broad Institute Genome Sequencing Center for Infectious Disease"/>
            <person name="Wu L."/>
            <person name="Ma J."/>
        </authorList>
    </citation>
    <scope>NUCLEOTIDE SEQUENCE [LARGE SCALE GENOMIC DNA]</scope>
    <source>
        <strain evidence="3">CGMCC 4.7106</strain>
    </source>
</reference>
<feature type="region of interest" description="Disordered" evidence="1">
    <location>
        <begin position="170"/>
        <end position="193"/>
    </location>
</feature>
<feature type="region of interest" description="Disordered" evidence="1">
    <location>
        <begin position="1"/>
        <end position="50"/>
    </location>
</feature>
<evidence type="ECO:0000256" key="1">
    <source>
        <dbReference type="SAM" id="MobiDB-lite"/>
    </source>
</evidence>
<sequence>MAYYLSEPAPGASDPTAKNRVWDFFGEPSNQRPKNRRQSLQPRRKNRPCSYKTASGIPYWPSRDPIEEAGGINLYAFVGNDGVNQWDYLGMCKDDSNGWRITDLGLEVMSLDEMNPQQPDINKASRWHFKQVKKGARDFDDTTLKWAYGVEVSLTYECCICTNGEHSWGGGDTLTDSDDTPRERSDAQSRGVELRKSLVDEISCD</sequence>
<evidence type="ECO:0000313" key="2">
    <source>
        <dbReference type="EMBL" id="MFD2257166.1"/>
    </source>
</evidence>
<evidence type="ECO:0000313" key="3">
    <source>
        <dbReference type="Proteomes" id="UP001597375"/>
    </source>
</evidence>
<dbReference type="EMBL" id="JBHUIT010000018">
    <property type="protein sequence ID" value="MFD2257166.1"/>
    <property type="molecule type" value="Genomic_DNA"/>
</dbReference>
<keyword evidence="3" id="KW-1185">Reference proteome</keyword>
<feature type="compositionally biased region" description="Basic and acidic residues" evidence="1">
    <location>
        <begin position="179"/>
        <end position="193"/>
    </location>
</feature>
<gene>
    <name evidence="2" type="ORF">ACFSSA_10790</name>
</gene>
<name>A0ABW5DBZ1_9BACT</name>
<comment type="caution">
    <text evidence="2">The sequence shown here is derived from an EMBL/GenBank/DDBJ whole genome shotgun (WGS) entry which is preliminary data.</text>
</comment>
<organism evidence="2 3">
    <name type="scientific">Luteolibacter algae</name>
    <dbReference type="NCBI Taxonomy" id="454151"/>
    <lineage>
        <taxon>Bacteria</taxon>
        <taxon>Pseudomonadati</taxon>
        <taxon>Verrucomicrobiota</taxon>
        <taxon>Verrucomicrobiia</taxon>
        <taxon>Verrucomicrobiales</taxon>
        <taxon>Verrucomicrobiaceae</taxon>
        <taxon>Luteolibacter</taxon>
    </lineage>
</organism>
<accession>A0ABW5DBZ1</accession>
<feature type="compositionally biased region" description="Basic residues" evidence="1">
    <location>
        <begin position="33"/>
        <end position="47"/>
    </location>
</feature>